<keyword evidence="4" id="KW-1185">Reference proteome</keyword>
<protein>
    <recommendedName>
        <fullName evidence="5">Peptidase S1 domain-containing protein</fullName>
    </recommendedName>
</protein>
<feature type="chain" id="PRO_5004873899" description="Peptidase S1 domain-containing protein" evidence="2">
    <location>
        <begin position="19"/>
        <end position="293"/>
    </location>
</feature>
<dbReference type="PROSITE" id="PS00134">
    <property type="entry name" value="TRYPSIN_HIS"/>
    <property type="match status" value="1"/>
</dbReference>
<dbReference type="HOGENOM" id="CLU_050832_0_0_11"/>
<proteinExistence type="predicted"/>
<dbReference type="InterPro" id="IPR009003">
    <property type="entry name" value="Peptidase_S1_PA"/>
</dbReference>
<dbReference type="STRING" id="1449976.KALB_7513"/>
<sequence>MVALAAATALVLAPAAQAGTPAVDTVVTDYSTAERAAALEYWTPERMRQVGVESSERAEVIAQPWRGTPPQGTGRLFFVENPGQDAWCTATAVHSGNKDVVVTAGHCVWPGFTREGVQIKSEKMVFVPGYDNGARPEGVFAARATLVAKSYTEKSSPDVAMVVFDQSGGKHLADAAGAQDIAFDRTTAGRSALFGYPGSKGAHGESLRWCDIEVTQDSIPDRWHTPCDMAGGSSGGPWLADFDQATGHGTIYSVTSKGALDLDPTTNEVVTTELVGPKLDGVARSLYEQAGQR</sequence>
<dbReference type="GO" id="GO:0004252">
    <property type="term" value="F:serine-type endopeptidase activity"/>
    <property type="evidence" value="ECO:0007669"/>
    <property type="project" value="InterPro"/>
</dbReference>
<organism evidence="3 4">
    <name type="scientific">Kutzneria albida DSM 43870</name>
    <dbReference type="NCBI Taxonomy" id="1449976"/>
    <lineage>
        <taxon>Bacteria</taxon>
        <taxon>Bacillati</taxon>
        <taxon>Actinomycetota</taxon>
        <taxon>Actinomycetes</taxon>
        <taxon>Pseudonocardiales</taxon>
        <taxon>Pseudonocardiaceae</taxon>
        <taxon>Kutzneria</taxon>
    </lineage>
</organism>
<evidence type="ECO:0000313" key="4">
    <source>
        <dbReference type="Proteomes" id="UP000019225"/>
    </source>
</evidence>
<dbReference type="Proteomes" id="UP000019225">
    <property type="component" value="Chromosome"/>
</dbReference>
<dbReference type="KEGG" id="kal:KALB_7513"/>
<evidence type="ECO:0008006" key="5">
    <source>
        <dbReference type="Google" id="ProtNLM"/>
    </source>
</evidence>
<dbReference type="PATRIC" id="fig|1449976.3.peg.7548"/>
<dbReference type="PANTHER" id="PTHR15462:SF19">
    <property type="entry name" value="PEPTIDASE S1 DOMAIN-CONTAINING PROTEIN"/>
    <property type="match status" value="1"/>
</dbReference>
<dbReference type="InterPro" id="IPR018114">
    <property type="entry name" value="TRYPSIN_HIS"/>
</dbReference>
<evidence type="ECO:0000256" key="1">
    <source>
        <dbReference type="ARBA" id="ARBA00022729"/>
    </source>
</evidence>
<feature type="signal peptide" evidence="2">
    <location>
        <begin position="1"/>
        <end position="18"/>
    </location>
</feature>
<dbReference type="InterPro" id="IPR043504">
    <property type="entry name" value="Peptidase_S1_PA_chymotrypsin"/>
</dbReference>
<dbReference type="EMBL" id="CP007155">
    <property type="protein sequence ID" value="AHI00871.1"/>
    <property type="molecule type" value="Genomic_DNA"/>
</dbReference>
<evidence type="ECO:0000313" key="3">
    <source>
        <dbReference type="EMBL" id="AHI00871.1"/>
    </source>
</evidence>
<name>W5WJE8_9PSEU</name>
<dbReference type="eggNOG" id="COG3591">
    <property type="taxonomic scope" value="Bacteria"/>
</dbReference>
<dbReference type="SUPFAM" id="SSF50494">
    <property type="entry name" value="Trypsin-like serine proteases"/>
    <property type="match status" value="1"/>
</dbReference>
<evidence type="ECO:0000256" key="2">
    <source>
        <dbReference type="SAM" id="SignalP"/>
    </source>
</evidence>
<dbReference type="PANTHER" id="PTHR15462">
    <property type="entry name" value="SERINE PROTEASE"/>
    <property type="match status" value="1"/>
</dbReference>
<accession>W5WJE8</accession>
<reference evidence="3 4" key="1">
    <citation type="journal article" date="2014" name="BMC Genomics">
        <title>Complete genome sequence of producer of the glycopeptide antibiotic Aculeximycin Kutzneria albida DSM 43870T, a representative of minor genus of Pseudonocardiaceae.</title>
        <authorList>
            <person name="Rebets Y."/>
            <person name="Tokovenko B."/>
            <person name="Lushchyk I."/>
            <person name="Ruckert C."/>
            <person name="Zaburannyi N."/>
            <person name="Bechthold A."/>
            <person name="Kalinowski J."/>
            <person name="Luzhetskyy A."/>
        </authorList>
    </citation>
    <scope>NUCLEOTIDE SEQUENCE [LARGE SCALE GENOMIC DNA]</scope>
    <source>
        <strain evidence="3">DSM 43870</strain>
    </source>
</reference>
<keyword evidence="1 2" id="KW-0732">Signal</keyword>
<gene>
    <name evidence="3" type="ORF">KALB_7513</name>
</gene>
<dbReference type="Gene3D" id="2.40.10.10">
    <property type="entry name" value="Trypsin-like serine proteases"/>
    <property type="match status" value="2"/>
</dbReference>
<dbReference type="GO" id="GO:0006508">
    <property type="term" value="P:proteolysis"/>
    <property type="evidence" value="ECO:0007669"/>
    <property type="project" value="InterPro"/>
</dbReference>
<dbReference type="InterPro" id="IPR050966">
    <property type="entry name" value="Glutamyl_endopeptidase"/>
</dbReference>
<dbReference type="AlphaFoldDB" id="W5WJE8"/>